<feature type="compositionally biased region" description="Polar residues" evidence="13">
    <location>
        <begin position="807"/>
        <end position="831"/>
    </location>
</feature>
<keyword evidence="12" id="KW-0407">Ion channel</keyword>
<keyword evidence="10" id="KW-0472">Membrane</keyword>
<keyword evidence="8" id="KW-1133">Transmembrane helix</keyword>
<dbReference type="GO" id="GO:0099104">
    <property type="term" value="F:potassium channel activator activity"/>
    <property type="evidence" value="ECO:0007669"/>
    <property type="project" value="TreeGrafter"/>
</dbReference>
<evidence type="ECO:0000256" key="1">
    <source>
        <dbReference type="ARBA" id="ARBA00004162"/>
    </source>
</evidence>
<dbReference type="GO" id="GO:0044325">
    <property type="term" value="F:transmembrane transporter binding"/>
    <property type="evidence" value="ECO:0007669"/>
    <property type="project" value="TreeGrafter"/>
</dbReference>
<dbReference type="OrthoDB" id="28057at2759"/>
<name>A0A0M9A0S3_9HYME</name>
<evidence type="ECO:0000256" key="10">
    <source>
        <dbReference type="ARBA" id="ARBA00023136"/>
    </source>
</evidence>
<keyword evidence="7" id="KW-0677">Repeat</keyword>
<evidence type="ECO:0000256" key="3">
    <source>
        <dbReference type="ARBA" id="ARBA00022475"/>
    </source>
</evidence>
<gene>
    <name evidence="14" type="ORF">WN51_12695</name>
</gene>
<dbReference type="EMBL" id="KQ435775">
    <property type="protein sequence ID" value="KOX75010.1"/>
    <property type="molecule type" value="Genomic_DNA"/>
</dbReference>
<feature type="compositionally biased region" description="Low complexity" evidence="13">
    <location>
        <begin position="675"/>
        <end position="701"/>
    </location>
</feature>
<keyword evidence="4" id="KW-0433">Leucine-rich repeat</keyword>
<keyword evidence="6" id="KW-0732">Signal</keyword>
<feature type="region of interest" description="Disordered" evidence="13">
    <location>
        <begin position="730"/>
        <end position="843"/>
    </location>
</feature>
<feature type="region of interest" description="Disordered" evidence="13">
    <location>
        <begin position="670"/>
        <end position="718"/>
    </location>
</feature>
<protein>
    <submittedName>
        <fullName evidence="14">Leucine-rich repeat-containing protein 26</fullName>
    </submittedName>
</protein>
<evidence type="ECO:0000256" key="5">
    <source>
        <dbReference type="ARBA" id="ARBA00022692"/>
    </source>
</evidence>
<evidence type="ECO:0000256" key="9">
    <source>
        <dbReference type="ARBA" id="ARBA00023065"/>
    </source>
</evidence>
<keyword evidence="2" id="KW-0813">Transport</keyword>
<dbReference type="InterPro" id="IPR051432">
    <property type="entry name" value="KCNMA1_auxiliary"/>
</dbReference>
<feature type="compositionally biased region" description="Basic and acidic residues" evidence="13">
    <location>
        <begin position="795"/>
        <end position="806"/>
    </location>
</feature>
<organism evidence="14 15">
    <name type="scientific">Melipona quadrifasciata</name>
    <dbReference type="NCBI Taxonomy" id="166423"/>
    <lineage>
        <taxon>Eukaryota</taxon>
        <taxon>Metazoa</taxon>
        <taxon>Ecdysozoa</taxon>
        <taxon>Arthropoda</taxon>
        <taxon>Hexapoda</taxon>
        <taxon>Insecta</taxon>
        <taxon>Pterygota</taxon>
        <taxon>Neoptera</taxon>
        <taxon>Endopterygota</taxon>
        <taxon>Hymenoptera</taxon>
        <taxon>Apocrita</taxon>
        <taxon>Aculeata</taxon>
        <taxon>Apoidea</taxon>
        <taxon>Anthophila</taxon>
        <taxon>Apidae</taxon>
        <taxon>Melipona</taxon>
    </lineage>
</organism>
<keyword evidence="3" id="KW-1003">Cell membrane</keyword>
<dbReference type="PANTHER" id="PTHR46473:SF2">
    <property type="entry name" value="LEUCINE-RICH REPEAT-CONTAINING PROTEIN 26"/>
    <property type="match status" value="1"/>
</dbReference>
<dbReference type="SUPFAM" id="SSF52058">
    <property type="entry name" value="L domain-like"/>
    <property type="match status" value="1"/>
</dbReference>
<evidence type="ECO:0000256" key="8">
    <source>
        <dbReference type="ARBA" id="ARBA00022989"/>
    </source>
</evidence>
<sequence length="1107" mass="121941">MLDKNNIYIIHLTDRYTVGQVRQRVASVLRRRGSQAEVTIPSMRKQSNKSRLQSSAEKSHEKLKHPSVEYKFLSELKKTPYATDVNVSDRKEAFIGKIKVESGEEAHVEGIAGFYPAVDSAHGYGNDKRKPTTWNQILLKDTGDALFVETDTQVTAEIKFASELRYASAFAFGNTRNSPTNQFDPSNSICFQRCIVFVFVFDKLMHNAVNKGIVLQVLLSLKEILAGVTQKIGPLQTTPRLEAMWLPLMLLALMASGSACPDLCQCHPSATDEELPALVRVKCRARAPPLAELPVETRSLAIEGANQYEVIGFFDELEASDSLDDTLQVIQDGSTLNLDLDVANTVSAGAFRTLVGLVRLSLRRNAISSVHEDAFRGLDRLEFLDLSDNRLADLPDSALTPLYSLQKLDLSGNQLQVLGARSLTLNDNDINEIEVGALGQLPALEELDLSDNPVRTLPANTLSGPSNLARLRMSGLTWLERKQEEQGDMAFPVPTPERLVFLDVSRSPVLARQLLADDAALSACKSLIELNLSRTDITALRFDLPYMLPQLRHQQLNKTGQPPAGRCNTPREMSGSPLDELPSPPSPLPTTVIPTTIWAASTLSILSPIERASRFNNNVTASFNVTDVGSLLPDDATVASLGDESANPPSLVNDTNSIVKQSTVDEGIAGSNRVTSLPDNDQTTTTTTTSTFRNFTSPSSRMTEKNERRSTPSERAIGIEEISSEIKNSITDVAGLSPRHGRGNGEKPSIIKMEKERTFDNRIDDKQRQRSRRPSKISKRPASFGQQQQQQQQLGEKKKTEEKTVERVNSSLQRKESSSSVTGNTPDSNTIAEELNGRATDSDARVSEALSAGAHPGMLVLAGAALGAAAALTVHYSNVNNNTKNIWNKMFHFKIDLLLCSVIFIQFKNANRIHEEEHELPREGVLSRQFLTKIGLPNEANAKTVGGESAEKIKKCLFVSVLRCGNSLKKKKKKALHKIRGNNKRHVKSGIGEKSIRAKLMDINPRKKRYASGSEKNIFKKSGAIAQYETTPLLLEVYPAPPHGSRDPNQPIANFRCISVAPEEARNQFAAASRKDPLSRRRLALLTANTYGNVGDMKCNADNWFMR</sequence>
<comment type="subcellular location">
    <subcellularLocation>
        <location evidence="1">Cell membrane</location>
        <topology evidence="1">Single-pass membrane protein</topology>
    </subcellularLocation>
</comment>
<dbReference type="GO" id="GO:0005249">
    <property type="term" value="F:voltage-gated potassium channel activity"/>
    <property type="evidence" value="ECO:0007669"/>
    <property type="project" value="TreeGrafter"/>
</dbReference>
<dbReference type="PANTHER" id="PTHR46473">
    <property type="entry name" value="GH08155P"/>
    <property type="match status" value="1"/>
</dbReference>
<keyword evidence="15" id="KW-1185">Reference proteome</keyword>
<evidence type="ECO:0000256" key="12">
    <source>
        <dbReference type="ARBA" id="ARBA00023303"/>
    </source>
</evidence>
<feature type="compositionally biased region" description="Basic and acidic residues" evidence="13">
    <location>
        <begin position="702"/>
        <end position="712"/>
    </location>
</feature>
<proteinExistence type="predicted"/>
<dbReference type="AlphaFoldDB" id="A0A0M9A0S3"/>
<reference evidence="14 15" key="1">
    <citation type="submission" date="2015-07" db="EMBL/GenBank/DDBJ databases">
        <title>The genome of Melipona quadrifasciata.</title>
        <authorList>
            <person name="Pan H."/>
            <person name="Kapheim K."/>
        </authorList>
    </citation>
    <scope>NUCLEOTIDE SEQUENCE [LARGE SCALE GENOMIC DNA]</scope>
    <source>
        <strain evidence="14">0111107301</strain>
        <tissue evidence="14">Whole body</tissue>
    </source>
</reference>
<dbReference type="PRINTS" id="PR00019">
    <property type="entry name" value="LEURICHRPT"/>
</dbReference>
<evidence type="ECO:0000256" key="7">
    <source>
        <dbReference type="ARBA" id="ARBA00022737"/>
    </source>
</evidence>
<feature type="region of interest" description="Disordered" evidence="13">
    <location>
        <begin position="556"/>
        <end position="586"/>
    </location>
</feature>
<dbReference type="SMART" id="SM00364">
    <property type="entry name" value="LRR_BAC"/>
    <property type="match status" value="3"/>
</dbReference>
<keyword evidence="9" id="KW-0406">Ion transport</keyword>
<dbReference type="PROSITE" id="PS51450">
    <property type="entry name" value="LRR"/>
    <property type="match status" value="1"/>
</dbReference>
<evidence type="ECO:0000256" key="6">
    <source>
        <dbReference type="ARBA" id="ARBA00022729"/>
    </source>
</evidence>
<evidence type="ECO:0000313" key="14">
    <source>
        <dbReference type="EMBL" id="KOX75010.1"/>
    </source>
</evidence>
<accession>A0A0M9A0S3</accession>
<keyword evidence="5" id="KW-0812">Transmembrane</keyword>
<dbReference type="Proteomes" id="UP000053105">
    <property type="component" value="Unassembled WGS sequence"/>
</dbReference>
<keyword evidence="11" id="KW-1015">Disulfide bond</keyword>
<dbReference type="STRING" id="166423.A0A0M9A0S3"/>
<feature type="compositionally biased region" description="Basic and acidic residues" evidence="13">
    <location>
        <begin position="752"/>
        <end position="768"/>
    </location>
</feature>
<dbReference type="InterPro" id="IPR001611">
    <property type="entry name" value="Leu-rich_rpt"/>
</dbReference>
<evidence type="ECO:0000313" key="15">
    <source>
        <dbReference type="Proteomes" id="UP000053105"/>
    </source>
</evidence>
<dbReference type="InterPro" id="IPR003591">
    <property type="entry name" value="Leu-rich_rpt_typical-subtyp"/>
</dbReference>
<feature type="region of interest" description="Disordered" evidence="13">
    <location>
        <begin position="40"/>
        <end position="63"/>
    </location>
</feature>
<dbReference type="GO" id="GO:0008076">
    <property type="term" value="C:voltage-gated potassium channel complex"/>
    <property type="evidence" value="ECO:0007669"/>
    <property type="project" value="TreeGrafter"/>
</dbReference>
<evidence type="ECO:0000256" key="11">
    <source>
        <dbReference type="ARBA" id="ARBA00023157"/>
    </source>
</evidence>
<dbReference type="InterPro" id="IPR032675">
    <property type="entry name" value="LRR_dom_sf"/>
</dbReference>
<dbReference type="Gene3D" id="3.80.10.10">
    <property type="entry name" value="Ribonuclease Inhibitor"/>
    <property type="match status" value="2"/>
</dbReference>
<dbReference type="Pfam" id="PF13855">
    <property type="entry name" value="LRR_8"/>
    <property type="match status" value="2"/>
</dbReference>
<feature type="compositionally biased region" description="Basic residues" evidence="13">
    <location>
        <begin position="769"/>
        <end position="779"/>
    </location>
</feature>
<evidence type="ECO:0000256" key="4">
    <source>
        <dbReference type="ARBA" id="ARBA00022614"/>
    </source>
</evidence>
<dbReference type="SMART" id="SM00369">
    <property type="entry name" value="LRR_TYP"/>
    <property type="match status" value="4"/>
</dbReference>
<evidence type="ECO:0000256" key="2">
    <source>
        <dbReference type="ARBA" id="ARBA00022448"/>
    </source>
</evidence>
<evidence type="ECO:0000256" key="13">
    <source>
        <dbReference type="SAM" id="MobiDB-lite"/>
    </source>
</evidence>